<dbReference type="Pfam" id="PF01944">
    <property type="entry name" value="SpoIIM"/>
    <property type="match status" value="1"/>
</dbReference>
<evidence type="ECO:0000313" key="2">
    <source>
        <dbReference type="EMBL" id="ASJ15846.1"/>
    </source>
</evidence>
<dbReference type="Proteomes" id="UP000093069">
    <property type="component" value="Chromosome I"/>
</dbReference>
<feature type="transmembrane region" description="Helical" evidence="1">
    <location>
        <begin position="155"/>
        <end position="172"/>
    </location>
</feature>
<reference evidence="4" key="2">
    <citation type="submission" date="2016-01" db="EMBL/GenBank/DDBJ databases">
        <authorList>
            <person name="Vorgias C.E."/>
        </authorList>
    </citation>
    <scope>NUCLEOTIDE SEQUENCE [LARGE SCALE GENOMIC DNA]</scope>
</reference>
<evidence type="ECO:0000256" key="1">
    <source>
        <dbReference type="SAM" id="Phobius"/>
    </source>
</evidence>
<organism evidence="3 4">
    <name type="scientific">Thermococcus chitonophagus</name>
    <dbReference type="NCBI Taxonomy" id="54262"/>
    <lineage>
        <taxon>Archaea</taxon>
        <taxon>Methanobacteriati</taxon>
        <taxon>Methanobacteriota</taxon>
        <taxon>Thermococci</taxon>
        <taxon>Thermococcales</taxon>
        <taxon>Thermococcaceae</taxon>
        <taxon>Thermococcus</taxon>
    </lineage>
</organism>
<dbReference type="STRING" id="54262.CHITON_0304"/>
<evidence type="ECO:0000313" key="5">
    <source>
        <dbReference type="Proteomes" id="UP000250189"/>
    </source>
</evidence>
<accession>A0A160VQD5</accession>
<keyword evidence="5" id="KW-1185">Reference proteome</keyword>
<sequence length="185" mass="20626">MKHHLILFSFLLFFIGFIFGVSLSSQYSVPENVNFKPILELLRQKFSEESLCFIHIFTTNLKVALLLSFGGVLTFGGLTILNLIINSVNLGMLFYDSLLLGELKTFFLLILPHGIFEIPAIIIAGAAGFKIPYELLRYALGRKEEIITEEDAKEFFKLVAISIVLILIAALIESTITPKIAKSLG</sequence>
<keyword evidence="1" id="KW-0812">Transmembrane</keyword>
<feature type="transmembrane region" description="Helical" evidence="1">
    <location>
        <begin position="63"/>
        <end position="85"/>
    </location>
</feature>
<gene>
    <name evidence="2" type="ORF">A3L04_01530</name>
    <name evidence="3" type="ORF">CHITON_0304</name>
</gene>
<evidence type="ECO:0000313" key="4">
    <source>
        <dbReference type="Proteomes" id="UP000093069"/>
    </source>
</evidence>
<keyword evidence="1" id="KW-0472">Membrane</keyword>
<feature type="transmembrane region" description="Helical" evidence="1">
    <location>
        <begin position="106"/>
        <end position="129"/>
    </location>
</feature>
<evidence type="ECO:0000313" key="3">
    <source>
        <dbReference type="EMBL" id="CUX77083.1"/>
    </source>
</evidence>
<dbReference type="OrthoDB" id="86288at2157"/>
<dbReference type="PANTHER" id="PTHR35337:SF1">
    <property type="entry name" value="SLR1478 PROTEIN"/>
    <property type="match status" value="1"/>
</dbReference>
<dbReference type="AlphaFoldDB" id="A0A160VQD5"/>
<dbReference type="KEGG" id="tch:CHITON_0304"/>
<name>A0A160VQD5_9EURY</name>
<dbReference type="EMBL" id="CP015193">
    <property type="protein sequence ID" value="ASJ15846.1"/>
    <property type="molecule type" value="Genomic_DNA"/>
</dbReference>
<keyword evidence="1" id="KW-1133">Transmembrane helix</keyword>
<dbReference type="InterPro" id="IPR002798">
    <property type="entry name" value="SpoIIM-like"/>
</dbReference>
<dbReference type="Proteomes" id="UP000250189">
    <property type="component" value="Chromosome"/>
</dbReference>
<reference evidence="2 5" key="3">
    <citation type="submission" date="2016-04" db="EMBL/GenBank/DDBJ databases">
        <title>Complete genome sequence of Thermococcus chitonophagus type strain GC74.</title>
        <authorList>
            <person name="Oger P.M."/>
        </authorList>
    </citation>
    <scope>NUCLEOTIDE SEQUENCE [LARGE SCALE GENOMIC DNA]</scope>
    <source>
        <strain evidence="2 5">GC74</strain>
    </source>
</reference>
<dbReference type="EMBL" id="LN999010">
    <property type="protein sequence ID" value="CUX77083.1"/>
    <property type="molecule type" value="Genomic_DNA"/>
</dbReference>
<proteinExistence type="predicted"/>
<dbReference type="PANTHER" id="PTHR35337">
    <property type="entry name" value="SLR1478 PROTEIN"/>
    <property type="match status" value="1"/>
</dbReference>
<protein>
    <submittedName>
        <fullName evidence="3">Uncharacterized protein MJ0793</fullName>
    </submittedName>
</protein>
<reference evidence="3" key="1">
    <citation type="submission" date="2016-01" db="EMBL/GenBank/DDBJ databases">
        <authorList>
            <person name="Oliw E.H."/>
        </authorList>
    </citation>
    <scope>NUCLEOTIDE SEQUENCE</scope>
    <source>
        <strain evidence="3">1</strain>
    </source>
</reference>